<feature type="domain" description="RNase H type-1" evidence="1">
    <location>
        <begin position="1"/>
        <end position="147"/>
    </location>
</feature>
<keyword evidence="3" id="KW-1185">Reference proteome</keyword>
<dbReference type="Pfam" id="PF00075">
    <property type="entry name" value="RNase_H"/>
    <property type="match status" value="1"/>
</dbReference>
<evidence type="ECO:0000313" key="3">
    <source>
        <dbReference type="Proteomes" id="UP001140217"/>
    </source>
</evidence>
<reference evidence="2" key="1">
    <citation type="submission" date="2022-07" db="EMBL/GenBank/DDBJ databases">
        <title>Phylogenomic reconstructions and comparative analyses of Kickxellomycotina fungi.</title>
        <authorList>
            <person name="Reynolds N.K."/>
            <person name="Stajich J.E."/>
            <person name="Barry K."/>
            <person name="Grigoriev I.V."/>
            <person name="Crous P."/>
            <person name="Smith M.E."/>
        </authorList>
    </citation>
    <scope>NUCLEOTIDE SEQUENCE</scope>
    <source>
        <strain evidence="2">NBRC 105414</strain>
    </source>
</reference>
<dbReference type="InterPro" id="IPR002156">
    <property type="entry name" value="RNaseH_domain"/>
</dbReference>
<proteinExistence type="predicted"/>
<protein>
    <recommendedName>
        <fullName evidence="1">RNase H type-1 domain-containing protein</fullName>
    </recommendedName>
</protein>
<dbReference type="PROSITE" id="PS50879">
    <property type="entry name" value="RNASE_H_1"/>
    <property type="match status" value="1"/>
</dbReference>
<dbReference type="EMBL" id="JANBUL010000414">
    <property type="protein sequence ID" value="KAJ2775757.1"/>
    <property type="molecule type" value="Genomic_DNA"/>
</dbReference>
<name>A0A9W8H084_9FUNG</name>
<dbReference type="Proteomes" id="UP001140217">
    <property type="component" value="Unassembled WGS sequence"/>
</dbReference>
<dbReference type="InterPro" id="IPR012337">
    <property type="entry name" value="RNaseH-like_sf"/>
</dbReference>
<accession>A0A9W8H084</accession>
<organism evidence="2 3">
    <name type="scientific">Coemansia javaensis</name>
    <dbReference type="NCBI Taxonomy" id="2761396"/>
    <lineage>
        <taxon>Eukaryota</taxon>
        <taxon>Fungi</taxon>
        <taxon>Fungi incertae sedis</taxon>
        <taxon>Zoopagomycota</taxon>
        <taxon>Kickxellomycotina</taxon>
        <taxon>Kickxellomycetes</taxon>
        <taxon>Kickxellales</taxon>
        <taxon>Kickxellaceae</taxon>
        <taxon>Coemansia</taxon>
    </lineage>
</organism>
<dbReference type="InterPro" id="IPR036397">
    <property type="entry name" value="RNaseH_sf"/>
</dbReference>
<evidence type="ECO:0000259" key="1">
    <source>
        <dbReference type="PROSITE" id="PS50879"/>
    </source>
</evidence>
<gene>
    <name evidence="2" type="ORF">H4R18_005940</name>
</gene>
<sequence length="149" mass="15331">MIKIYVDGSYIPATGAAGIGVYFADGSERTHSERLATAGHGGFFDQNQAEAAAVAKALALLGNHQSASPTEPAQIMTDSHYVINGIASAQRCCPSSCGSSSGSNSTFRSIVGLLRTSARKISIVQLPSGPKPAEHGIADRLAREAATGK</sequence>
<dbReference type="SUPFAM" id="SSF53098">
    <property type="entry name" value="Ribonuclease H-like"/>
    <property type="match status" value="1"/>
</dbReference>
<dbReference type="AlphaFoldDB" id="A0A9W8H084"/>
<dbReference type="GO" id="GO:0004523">
    <property type="term" value="F:RNA-DNA hybrid ribonuclease activity"/>
    <property type="evidence" value="ECO:0007669"/>
    <property type="project" value="InterPro"/>
</dbReference>
<dbReference type="GO" id="GO:0003676">
    <property type="term" value="F:nucleic acid binding"/>
    <property type="evidence" value="ECO:0007669"/>
    <property type="project" value="InterPro"/>
</dbReference>
<dbReference type="Gene3D" id="3.30.420.10">
    <property type="entry name" value="Ribonuclease H-like superfamily/Ribonuclease H"/>
    <property type="match status" value="1"/>
</dbReference>
<evidence type="ECO:0000313" key="2">
    <source>
        <dbReference type="EMBL" id="KAJ2775757.1"/>
    </source>
</evidence>
<comment type="caution">
    <text evidence="2">The sequence shown here is derived from an EMBL/GenBank/DDBJ whole genome shotgun (WGS) entry which is preliminary data.</text>
</comment>